<evidence type="ECO:0000313" key="3">
    <source>
        <dbReference type="Proteomes" id="UP000186168"/>
    </source>
</evidence>
<dbReference type="EMBL" id="ASQP01000376">
    <property type="protein sequence ID" value="OMI35989.1"/>
    <property type="molecule type" value="Genomic_DNA"/>
</dbReference>
<organism evidence="2 3">
    <name type="scientific">Streptomyces sparsogenes DSM 40356</name>
    <dbReference type="NCBI Taxonomy" id="1331668"/>
    <lineage>
        <taxon>Bacteria</taxon>
        <taxon>Bacillati</taxon>
        <taxon>Actinomycetota</taxon>
        <taxon>Actinomycetes</taxon>
        <taxon>Kitasatosporales</taxon>
        <taxon>Streptomycetaceae</taxon>
        <taxon>Streptomyces</taxon>
    </lineage>
</organism>
<accession>A0A1R1SD80</accession>
<keyword evidence="1" id="KW-0175">Coiled coil</keyword>
<dbReference type="AlphaFoldDB" id="A0A1R1SD80"/>
<dbReference type="STRING" id="67365.GCA_001704635_02828"/>
<dbReference type="Proteomes" id="UP000186168">
    <property type="component" value="Unassembled WGS sequence"/>
</dbReference>
<gene>
    <name evidence="2" type="ORF">SPAR_28376</name>
</gene>
<evidence type="ECO:0000256" key="1">
    <source>
        <dbReference type="SAM" id="Coils"/>
    </source>
</evidence>
<protein>
    <submittedName>
        <fullName evidence="2">Uncharacterized protein</fullName>
    </submittedName>
</protein>
<comment type="caution">
    <text evidence="2">The sequence shown here is derived from an EMBL/GenBank/DDBJ whole genome shotgun (WGS) entry which is preliminary data.</text>
</comment>
<dbReference type="GeneID" id="96747469"/>
<evidence type="ECO:0000313" key="2">
    <source>
        <dbReference type="EMBL" id="OMI35989.1"/>
    </source>
</evidence>
<proteinExistence type="predicted"/>
<sequence length="95" mass="10012">MADGDLQARKRELQEKIDQAQGALNRIQALSDQYWGILASACAAMNGGAWFGPKGQAFGSAAAAHQGELQGALSEAVESARRKVAALRTELSGLR</sequence>
<feature type="coiled-coil region" evidence="1">
    <location>
        <begin position="3"/>
        <end position="33"/>
    </location>
</feature>
<name>A0A1R1SD80_9ACTN</name>
<reference evidence="2 3" key="1">
    <citation type="submission" date="2013-05" db="EMBL/GenBank/DDBJ databases">
        <title>Genome sequence of Streptomyces sparsogenes DSM 40356.</title>
        <authorList>
            <person name="Coyne S."/>
            <person name="Seebeck F.P."/>
        </authorList>
    </citation>
    <scope>NUCLEOTIDE SEQUENCE [LARGE SCALE GENOMIC DNA]</scope>
    <source>
        <strain evidence="2 3">DSM 40356</strain>
    </source>
</reference>
<keyword evidence="3" id="KW-1185">Reference proteome</keyword>
<dbReference type="RefSeq" id="WP_065967409.1">
    <property type="nucleotide sequence ID" value="NZ_ASQP01000376.1"/>
</dbReference>